<dbReference type="CDD" id="cd05301">
    <property type="entry name" value="GDH"/>
    <property type="match status" value="1"/>
</dbReference>
<evidence type="ECO:0000259" key="3">
    <source>
        <dbReference type="Pfam" id="PF00389"/>
    </source>
</evidence>
<dbReference type="RefSeq" id="WP_377302013.1">
    <property type="nucleotide sequence ID" value="NZ_CP180191.1"/>
</dbReference>
<feature type="domain" description="D-isomer specific 2-hydroxyacid dehydrogenase NAD-binding" evidence="4">
    <location>
        <begin position="113"/>
        <end position="288"/>
    </location>
</feature>
<evidence type="ECO:0000313" key="6">
    <source>
        <dbReference type="Proteomes" id="UP001595556"/>
    </source>
</evidence>
<evidence type="ECO:0000256" key="1">
    <source>
        <dbReference type="ARBA" id="ARBA00023002"/>
    </source>
</evidence>
<keyword evidence="1 2" id="KW-0560">Oxidoreductase</keyword>
<accession>A0ABV7H4P4</accession>
<dbReference type="Pfam" id="PF02826">
    <property type="entry name" value="2-Hacid_dh_C"/>
    <property type="match status" value="1"/>
</dbReference>
<dbReference type="EC" id="1.1.1.-" evidence="5"/>
<dbReference type="PROSITE" id="PS00671">
    <property type="entry name" value="D_2_HYDROXYACID_DH_3"/>
    <property type="match status" value="1"/>
</dbReference>
<protein>
    <submittedName>
        <fullName evidence="5">2-hydroxyacid dehydrogenase</fullName>
        <ecNumber evidence="5">1.1.1.-</ecNumber>
    </submittedName>
</protein>
<dbReference type="SUPFAM" id="SSF52283">
    <property type="entry name" value="Formate/glycerate dehydrogenase catalytic domain-like"/>
    <property type="match status" value="1"/>
</dbReference>
<dbReference type="EMBL" id="JBHRTI010000003">
    <property type="protein sequence ID" value="MFC3147200.1"/>
    <property type="molecule type" value="Genomic_DNA"/>
</dbReference>
<evidence type="ECO:0000256" key="2">
    <source>
        <dbReference type="RuleBase" id="RU003719"/>
    </source>
</evidence>
<comment type="similarity">
    <text evidence="2">Belongs to the D-isomer specific 2-hydroxyacid dehydrogenase family.</text>
</comment>
<evidence type="ECO:0000259" key="4">
    <source>
        <dbReference type="Pfam" id="PF02826"/>
    </source>
</evidence>
<dbReference type="GO" id="GO:0016491">
    <property type="term" value="F:oxidoreductase activity"/>
    <property type="evidence" value="ECO:0007669"/>
    <property type="project" value="UniProtKB-KW"/>
</dbReference>
<reference evidence="6" key="1">
    <citation type="journal article" date="2019" name="Int. J. Syst. Evol. Microbiol.">
        <title>The Global Catalogue of Microorganisms (GCM) 10K type strain sequencing project: providing services to taxonomists for standard genome sequencing and annotation.</title>
        <authorList>
            <consortium name="The Broad Institute Genomics Platform"/>
            <consortium name="The Broad Institute Genome Sequencing Center for Infectious Disease"/>
            <person name="Wu L."/>
            <person name="Ma J."/>
        </authorList>
    </citation>
    <scope>NUCLEOTIDE SEQUENCE [LARGE SCALE GENOMIC DNA]</scope>
    <source>
        <strain evidence="6">KCTC 52168</strain>
    </source>
</reference>
<dbReference type="InterPro" id="IPR006140">
    <property type="entry name" value="D-isomer_DH_NAD-bd"/>
</dbReference>
<dbReference type="PANTHER" id="PTHR10996">
    <property type="entry name" value="2-HYDROXYACID DEHYDROGENASE-RELATED"/>
    <property type="match status" value="1"/>
</dbReference>
<dbReference type="InterPro" id="IPR006139">
    <property type="entry name" value="D-isomer_2_OHA_DH_cat_dom"/>
</dbReference>
<comment type="caution">
    <text evidence="5">The sequence shown here is derived from an EMBL/GenBank/DDBJ whole genome shotgun (WGS) entry which is preliminary data.</text>
</comment>
<dbReference type="SUPFAM" id="SSF51735">
    <property type="entry name" value="NAD(P)-binding Rossmann-fold domains"/>
    <property type="match status" value="1"/>
</dbReference>
<dbReference type="Pfam" id="PF00389">
    <property type="entry name" value="2-Hacid_dh"/>
    <property type="match status" value="1"/>
</dbReference>
<evidence type="ECO:0000313" key="5">
    <source>
        <dbReference type="EMBL" id="MFC3147200.1"/>
    </source>
</evidence>
<dbReference type="InterPro" id="IPR036291">
    <property type="entry name" value="NAD(P)-bd_dom_sf"/>
</dbReference>
<dbReference type="InterPro" id="IPR029753">
    <property type="entry name" value="D-isomer_DH_CS"/>
</dbReference>
<proteinExistence type="inferred from homology"/>
<dbReference type="Gene3D" id="3.40.50.720">
    <property type="entry name" value="NAD(P)-binding Rossmann-like Domain"/>
    <property type="match status" value="2"/>
</dbReference>
<dbReference type="PANTHER" id="PTHR10996:SF283">
    <property type="entry name" value="GLYOXYLATE_HYDROXYPYRUVATE REDUCTASE B"/>
    <property type="match status" value="1"/>
</dbReference>
<gene>
    <name evidence="5" type="ORF">ACFOEN_06040</name>
</gene>
<sequence>MTQNTPLIALTRAVFDDQITTLSRQYPLRSNQGDEPLAPAALHAQVAGATALIPTVADRIDAAVLDAAPGLKVVSNVGVGTNNIDIAACTARGIVVTNTPGVLTETTADMAWALLMAAARHVPQSERWLREGAWDRWALQQWLGKDVHGATLGIVGMGTIGSAVARRARGFGMKIVYTNRSRAANEAEIGASFMPLDELLAASDFIVLVVPYSPATHHLIGAAQLAKMKRDAVLINIARGGVVDDAALVEALAAQRIGGAALDVFENEPKFDRRFLDLPNVVLTPHIGSASLATRRAMAQLAIDNCTAALRGERAPNMVNPDVLK</sequence>
<feature type="domain" description="D-isomer specific 2-hydroxyacid dehydrogenase catalytic" evidence="3">
    <location>
        <begin position="36"/>
        <end position="320"/>
    </location>
</feature>
<dbReference type="InterPro" id="IPR050223">
    <property type="entry name" value="D-isomer_2-hydroxyacid_DH"/>
</dbReference>
<organism evidence="5 6">
    <name type="scientific">Piscinibacterium candidicorallinum</name>
    <dbReference type="NCBI Taxonomy" id="1793872"/>
    <lineage>
        <taxon>Bacteria</taxon>
        <taxon>Pseudomonadati</taxon>
        <taxon>Pseudomonadota</taxon>
        <taxon>Betaproteobacteria</taxon>
        <taxon>Burkholderiales</taxon>
        <taxon>Piscinibacterium</taxon>
    </lineage>
</organism>
<name>A0ABV7H4P4_9BURK</name>
<keyword evidence="6" id="KW-1185">Reference proteome</keyword>
<dbReference type="Proteomes" id="UP001595556">
    <property type="component" value="Unassembled WGS sequence"/>
</dbReference>